<name>A0A918NJP4_9GAMM</name>
<dbReference type="PANTHER" id="PTHR33678">
    <property type="entry name" value="BLL1576 PROTEIN"/>
    <property type="match status" value="1"/>
</dbReference>
<reference evidence="3" key="1">
    <citation type="journal article" date="2014" name="Int. J. Syst. Evol. Microbiol.">
        <title>Complete genome sequence of Corynebacterium casei LMG S-19264T (=DSM 44701T), isolated from a smear-ripened cheese.</title>
        <authorList>
            <consortium name="US DOE Joint Genome Institute (JGI-PGF)"/>
            <person name="Walter F."/>
            <person name="Albersmeier A."/>
            <person name="Kalinowski J."/>
            <person name="Ruckert C."/>
        </authorList>
    </citation>
    <scope>NUCLEOTIDE SEQUENCE</scope>
    <source>
        <strain evidence="3">KCTC 22169</strain>
    </source>
</reference>
<dbReference type="Pfam" id="PF03050">
    <property type="entry name" value="DDE_Tnp_IS66"/>
    <property type="match status" value="1"/>
</dbReference>
<dbReference type="InterPro" id="IPR004291">
    <property type="entry name" value="Transposase_IS66_central"/>
</dbReference>
<reference evidence="3" key="2">
    <citation type="submission" date="2020-09" db="EMBL/GenBank/DDBJ databases">
        <authorList>
            <person name="Sun Q."/>
            <person name="Kim S."/>
        </authorList>
    </citation>
    <scope>NUCLEOTIDE SEQUENCE</scope>
    <source>
        <strain evidence="3">KCTC 22169</strain>
    </source>
</reference>
<evidence type="ECO:0000256" key="1">
    <source>
        <dbReference type="SAM" id="MobiDB-lite"/>
    </source>
</evidence>
<feature type="region of interest" description="Disordered" evidence="1">
    <location>
        <begin position="1"/>
        <end position="43"/>
    </location>
</feature>
<accession>A0A918NJP4</accession>
<feature type="compositionally biased region" description="Polar residues" evidence="1">
    <location>
        <begin position="1"/>
        <end position="14"/>
    </location>
</feature>
<evidence type="ECO:0000313" key="3">
    <source>
        <dbReference type="EMBL" id="GGX72936.1"/>
    </source>
</evidence>
<feature type="domain" description="Transposase IS66 central" evidence="2">
    <location>
        <begin position="111"/>
        <end position="281"/>
    </location>
</feature>
<evidence type="ECO:0000313" key="4">
    <source>
        <dbReference type="Proteomes" id="UP000626148"/>
    </source>
</evidence>
<feature type="compositionally biased region" description="Basic residues" evidence="1">
    <location>
        <begin position="17"/>
        <end position="28"/>
    </location>
</feature>
<protein>
    <recommendedName>
        <fullName evidence="2">Transposase IS66 central domain-containing protein</fullName>
    </recommendedName>
</protein>
<comment type="caution">
    <text evidence="3">The sequence shown here is derived from an EMBL/GenBank/DDBJ whole genome shotgun (WGS) entry which is preliminary data.</text>
</comment>
<dbReference type="Proteomes" id="UP000626148">
    <property type="component" value="Unassembled WGS sequence"/>
</dbReference>
<dbReference type="NCBIfam" id="NF033517">
    <property type="entry name" value="transpos_IS66"/>
    <property type="match status" value="1"/>
</dbReference>
<dbReference type="InterPro" id="IPR052344">
    <property type="entry name" value="Transposase-related"/>
</dbReference>
<proteinExistence type="predicted"/>
<keyword evidence="4" id="KW-1185">Reference proteome</keyword>
<evidence type="ECO:0000259" key="2">
    <source>
        <dbReference type="Pfam" id="PF03050"/>
    </source>
</evidence>
<organism evidence="3 4">
    <name type="scientific">Saccharospirillum salsuginis</name>
    <dbReference type="NCBI Taxonomy" id="418750"/>
    <lineage>
        <taxon>Bacteria</taxon>
        <taxon>Pseudomonadati</taxon>
        <taxon>Pseudomonadota</taxon>
        <taxon>Gammaproteobacteria</taxon>
        <taxon>Oceanospirillales</taxon>
        <taxon>Saccharospirillaceae</taxon>
        <taxon>Saccharospirillum</taxon>
    </lineage>
</organism>
<dbReference type="AlphaFoldDB" id="A0A918NJP4"/>
<dbReference type="PANTHER" id="PTHR33678:SF1">
    <property type="entry name" value="BLL1576 PROTEIN"/>
    <property type="match status" value="1"/>
</dbReference>
<gene>
    <name evidence="3" type="ORF">GCM10007392_45380</name>
</gene>
<dbReference type="RefSeq" id="WP_194523977.1">
    <property type="nucleotide sequence ID" value="NZ_BMXR01000016.1"/>
</dbReference>
<dbReference type="EMBL" id="BMXR01000016">
    <property type="protein sequence ID" value="GGX72936.1"/>
    <property type="molecule type" value="Genomic_DNA"/>
</dbReference>
<sequence>MNSRNSSIPPSQDQNRPRARKSSAKRKAGGQPGRKGITLSTVDNPDQIDTLKLDRRTLPRGNWRVVGHECRQVIDLKIHRHVIEYRAQILKNEHGQRRVAEFPDGVTRPVQYGSTVKAHAVYLSMFQLLPYERIQSMFTDQYGIPLSAGSLVNFNRDACSRLAPFEGLAREWLTAEPLLHADETGLNVDGKRQWLHVLSAPKCTLFSLSPKRGTEAMNAMGVLPVYKRTLVHDHWKPYYTYACLHALCNAHHLRELTYAHEEDGQRWAKNMHTLLLELRDAVERAVVPCTQ</sequence>